<organism evidence="2 3">
    <name type="scientific">Pseudo-nitzschia multistriata</name>
    <dbReference type="NCBI Taxonomy" id="183589"/>
    <lineage>
        <taxon>Eukaryota</taxon>
        <taxon>Sar</taxon>
        <taxon>Stramenopiles</taxon>
        <taxon>Ochrophyta</taxon>
        <taxon>Bacillariophyta</taxon>
        <taxon>Bacillariophyceae</taxon>
        <taxon>Bacillariophycidae</taxon>
        <taxon>Bacillariales</taxon>
        <taxon>Bacillariaceae</taxon>
        <taxon>Pseudo-nitzschia</taxon>
    </lineage>
</organism>
<dbReference type="Proteomes" id="UP000291116">
    <property type="component" value="Unassembled WGS sequence"/>
</dbReference>
<feature type="region of interest" description="Disordered" evidence="1">
    <location>
        <begin position="67"/>
        <end position="86"/>
    </location>
</feature>
<dbReference type="OrthoDB" id="10642857at2759"/>
<reference evidence="2 3" key="1">
    <citation type="submission" date="2019-01" db="EMBL/GenBank/DDBJ databases">
        <authorList>
            <person name="Ferrante I. M."/>
        </authorList>
    </citation>
    <scope>NUCLEOTIDE SEQUENCE [LARGE SCALE GENOMIC DNA]</scope>
    <source>
        <strain evidence="2 3">B856</strain>
    </source>
</reference>
<protein>
    <submittedName>
        <fullName evidence="2">Uncharacterized protein</fullName>
    </submittedName>
</protein>
<evidence type="ECO:0000256" key="1">
    <source>
        <dbReference type="SAM" id="MobiDB-lite"/>
    </source>
</evidence>
<accession>A0A448ZQW2</accession>
<feature type="compositionally biased region" description="Polar residues" evidence="1">
    <location>
        <begin position="259"/>
        <end position="271"/>
    </location>
</feature>
<keyword evidence="3" id="KW-1185">Reference proteome</keyword>
<evidence type="ECO:0000313" key="2">
    <source>
        <dbReference type="EMBL" id="VEU44428.1"/>
    </source>
</evidence>
<proteinExistence type="predicted"/>
<dbReference type="EMBL" id="CAACVS010000647">
    <property type="protein sequence ID" value="VEU44428.1"/>
    <property type="molecule type" value="Genomic_DNA"/>
</dbReference>
<feature type="compositionally biased region" description="Low complexity" evidence="1">
    <location>
        <begin position="67"/>
        <end position="80"/>
    </location>
</feature>
<name>A0A448ZQW2_9STRA</name>
<dbReference type="AlphaFoldDB" id="A0A448ZQW2"/>
<feature type="region of interest" description="Disordered" evidence="1">
    <location>
        <begin position="246"/>
        <end position="276"/>
    </location>
</feature>
<gene>
    <name evidence="2" type="ORF">PSNMU_V1.4_AUG-EV-PASAV3_0115820</name>
</gene>
<evidence type="ECO:0000313" key="3">
    <source>
        <dbReference type="Proteomes" id="UP000291116"/>
    </source>
</evidence>
<sequence>MATVVTTGGARSTRRTLVSAVRRRPLWRAVAGGGSSVPTAEAPPLAGPFAQVSVAVARQKATAAAAAATTGGADPSTAGGRWPQLPSSGWGTRAKAFLAAAVLVGNTLLTGCEPRQQSCEREPGPLRDSAGGCFPFYSCLLEQARVVRYSEERDSATITSSSGRNKPTGLAGLACVHCCGCPGAGGGTQNEDESFPVGAAIFPQDRRTLAREVTTDFYHHLLGCEKCPPETKDDLRRTFAEQQLLQSQRSLPHIEKSNESTAGTTRTTKTNPFGEPISKQERLFFKDVWYSMGHKDMKQ</sequence>